<organism evidence="2 3">
    <name type="scientific">Parascaris univalens</name>
    <name type="common">Nematode worm</name>
    <dbReference type="NCBI Taxonomy" id="6257"/>
    <lineage>
        <taxon>Eukaryota</taxon>
        <taxon>Metazoa</taxon>
        <taxon>Ecdysozoa</taxon>
        <taxon>Nematoda</taxon>
        <taxon>Chromadorea</taxon>
        <taxon>Rhabditida</taxon>
        <taxon>Spirurina</taxon>
        <taxon>Ascaridomorpha</taxon>
        <taxon>Ascaridoidea</taxon>
        <taxon>Ascarididae</taxon>
        <taxon>Parascaris</taxon>
    </lineage>
</organism>
<evidence type="ECO:0000256" key="1">
    <source>
        <dbReference type="SAM" id="SignalP"/>
    </source>
</evidence>
<accession>A0A915BVL3</accession>
<feature type="signal peptide" evidence="1">
    <location>
        <begin position="1"/>
        <end position="33"/>
    </location>
</feature>
<feature type="chain" id="PRO_5037862455" evidence="1">
    <location>
        <begin position="34"/>
        <end position="96"/>
    </location>
</feature>
<dbReference type="AlphaFoldDB" id="A0A915BVL3"/>
<dbReference type="Proteomes" id="UP000887569">
    <property type="component" value="Unplaced"/>
</dbReference>
<reference evidence="3" key="1">
    <citation type="submission" date="2022-11" db="UniProtKB">
        <authorList>
            <consortium name="WormBaseParasite"/>
        </authorList>
    </citation>
    <scope>IDENTIFICATION</scope>
</reference>
<keyword evidence="2" id="KW-1185">Reference proteome</keyword>
<proteinExistence type="predicted"/>
<protein>
    <submittedName>
        <fullName evidence="3">Uncharacterized protein</fullName>
    </submittedName>
</protein>
<sequence>SLPLVARPGAALSWCCVLPSPLLVLLLAPGAAPAPGVLPRSLCCRSALLLLPGAAPATWCCSRSWLLCSCDCSCWLLLICCGHCCTFGQTSPLAGH</sequence>
<evidence type="ECO:0000313" key="3">
    <source>
        <dbReference type="WBParaSite" id="PgR059_g056_t01"/>
    </source>
</evidence>
<evidence type="ECO:0000313" key="2">
    <source>
        <dbReference type="Proteomes" id="UP000887569"/>
    </source>
</evidence>
<name>A0A915BVL3_PARUN</name>
<dbReference type="WBParaSite" id="PgR059_g056_t01">
    <property type="protein sequence ID" value="PgR059_g056_t01"/>
    <property type="gene ID" value="PgR059_g056"/>
</dbReference>
<keyword evidence="1" id="KW-0732">Signal</keyword>